<dbReference type="PIRSF" id="PIRSF006305">
    <property type="entry name" value="Maf"/>
    <property type="match status" value="1"/>
</dbReference>
<dbReference type="HAMAP" id="MF_00528">
    <property type="entry name" value="Maf"/>
    <property type="match status" value="1"/>
</dbReference>
<dbReference type="InterPro" id="IPR029001">
    <property type="entry name" value="ITPase-like_fam"/>
</dbReference>
<comment type="caution">
    <text evidence="4">Lacks conserved residue(s) required for the propagation of feature annotation.</text>
</comment>
<dbReference type="AlphaFoldDB" id="A0A512NKS0"/>
<comment type="subcellular location">
    <subcellularLocation>
        <location evidence="4">Cytoplasm</location>
    </subcellularLocation>
</comment>
<dbReference type="CDD" id="cd00555">
    <property type="entry name" value="Maf"/>
    <property type="match status" value="1"/>
</dbReference>
<evidence type="ECO:0000256" key="1">
    <source>
        <dbReference type="ARBA" id="ARBA00001968"/>
    </source>
</evidence>
<dbReference type="PANTHER" id="PTHR43213">
    <property type="entry name" value="BIFUNCTIONAL DTTP/UTP PYROPHOSPHATASE/METHYLTRANSFERASE PROTEIN-RELATED"/>
    <property type="match status" value="1"/>
</dbReference>
<evidence type="ECO:0000256" key="4">
    <source>
        <dbReference type="HAMAP-Rule" id="MF_00528"/>
    </source>
</evidence>
<dbReference type="RefSeq" id="WP_147154922.1">
    <property type="nucleotide sequence ID" value="NZ_BKAJ01000133.1"/>
</dbReference>
<organism evidence="5 6">
    <name type="scientific">Reyranella soli</name>
    <dbReference type="NCBI Taxonomy" id="1230389"/>
    <lineage>
        <taxon>Bacteria</taxon>
        <taxon>Pseudomonadati</taxon>
        <taxon>Pseudomonadota</taxon>
        <taxon>Alphaproteobacteria</taxon>
        <taxon>Hyphomicrobiales</taxon>
        <taxon>Reyranellaceae</taxon>
        <taxon>Reyranella</taxon>
    </lineage>
</organism>
<accession>A0A512NKS0</accession>
<dbReference type="OrthoDB" id="9813962at2"/>
<comment type="catalytic activity">
    <reaction evidence="4">
        <text>a ribonucleoside 5'-triphosphate + H2O = a ribonucleoside 5'-phosphate + diphosphate + H(+)</text>
        <dbReference type="Rhea" id="RHEA:23996"/>
        <dbReference type="ChEBI" id="CHEBI:15377"/>
        <dbReference type="ChEBI" id="CHEBI:15378"/>
        <dbReference type="ChEBI" id="CHEBI:33019"/>
        <dbReference type="ChEBI" id="CHEBI:58043"/>
        <dbReference type="ChEBI" id="CHEBI:61557"/>
        <dbReference type="EC" id="3.6.1.9"/>
    </reaction>
</comment>
<evidence type="ECO:0000313" key="6">
    <source>
        <dbReference type="Proteomes" id="UP000321058"/>
    </source>
</evidence>
<dbReference type="SUPFAM" id="SSF52972">
    <property type="entry name" value="ITPase-like"/>
    <property type="match status" value="1"/>
</dbReference>
<feature type="active site" description="Proton acceptor" evidence="4">
    <location>
        <position position="73"/>
    </location>
</feature>
<keyword evidence="2 4" id="KW-0378">Hydrolase</keyword>
<evidence type="ECO:0000256" key="3">
    <source>
        <dbReference type="ARBA" id="ARBA00023080"/>
    </source>
</evidence>
<comment type="caution">
    <text evidence="5">The sequence shown here is derived from an EMBL/GenBank/DDBJ whole genome shotgun (WGS) entry which is preliminary data.</text>
</comment>
<comment type="catalytic activity">
    <reaction evidence="4">
        <text>a 2'-deoxyribonucleoside 5'-triphosphate + H2O = a 2'-deoxyribonucleoside 5'-phosphate + diphosphate + H(+)</text>
        <dbReference type="Rhea" id="RHEA:44644"/>
        <dbReference type="ChEBI" id="CHEBI:15377"/>
        <dbReference type="ChEBI" id="CHEBI:15378"/>
        <dbReference type="ChEBI" id="CHEBI:33019"/>
        <dbReference type="ChEBI" id="CHEBI:61560"/>
        <dbReference type="ChEBI" id="CHEBI:65317"/>
        <dbReference type="EC" id="3.6.1.9"/>
    </reaction>
</comment>
<dbReference type="EC" id="3.6.1.9" evidence="4"/>
<dbReference type="GO" id="GO:0009117">
    <property type="term" value="P:nucleotide metabolic process"/>
    <property type="evidence" value="ECO:0007669"/>
    <property type="project" value="UniProtKB-KW"/>
</dbReference>
<protein>
    <recommendedName>
        <fullName evidence="4">Nucleoside triphosphate pyrophosphatase</fullName>
        <ecNumber evidence="4">3.6.1.9</ecNumber>
    </recommendedName>
    <alternativeName>
        <fullName evidence="4">Nucleotide pyrophosphatase</fullName>
        <shortName evidence="4">Nucleotide PPase</shortName>
    </alternativeName>
</protein>
<comment type="function">
    <text evidence="4">Nucleoside triphosphate pyrophosphatase. May have a dual role in cell division arrest and in preventing the incorporation of modified nucleotides into cellular nucleic acids.</text>
</comment>
<dbReference type="Proteomes" id="UP000321058">
    <property type="component" value="Unassembled WGS sequence"/>
</dbReference>
<dbReference type="InterPro" id="IPR003697">
    <property type="entry name" value="Maf-like"/>
</dbReference>
<keyword evidence="4" id="KW-0963">Cytoplasm</keyword>
<comment type="cofactor">
    <cofactor evidence="1 4">
        <name>a divalent metal cation</name>
        <dbReference type="ChEBI" id="CHEBI:60240"/>
    </cofactor>
</comment>
<keyword evidence="3 4" id="KW-0546">Nucleotide metabolism</keyword>
<dbReference type="Gene3D" id="3.90.950.10">
    <property type="match status" value="1"/>
</dbReference>
<dbReference type="Pfam" id="PF02545">
    <property type="entry name" value="Maf"/>
    <property type="match status" value="1"/>
</dbReference>
<dbReference type="GO" id="GO:0005737">
    <property type="term" value="C:cytoplasm"/>
    <property type="evidence" value="ECO:0007669"/>
    <property type="project" value="UniProtKB-SubCell"/>
</dbReference>
<dbReference type="GO" id="GO:0047429">
    <property type="term" value="F:nucleoside triphosphate diphosphatase activity"/>
    <property type="evidence" value="ECO:0007669"/>
    <property type="project" value="UniProtKB-EC"/>
</dbReference>
<dbReference type="EMBL" id="BKAJ01000133">
    <property type="protein sequence ID" value="GEP59549.1"/>
    <property type="molecule type" value="Genomic_DNA"/>
</dbReference>
<reference evidence="5 6" key="1">
    <citation type="submission" date="2019-07" db="EMBL/GenBank/DDBJ databases">
        <title>Whole genome shotgun sequence of Reyranella soli NBRC 108950.</title>
        <authorList>
            <person name="Hosoyama A."/>
            <person name="Uohara A."/>
            <person name="Ohji S."/>
            <person name="Ichikawa N."/>
        </authorList>
    </citation>
    <scope>NUCLEOTIDE SEQUENCE [LARGE SCALE GENOMIC DNA]</scope>
    <source>
        <strain evidence="5 6">NBRC 108950</strain>
    </source>
</reference>
<evidence type="ECO:0000313" key="5">
    <source>
        <dbReference type="EMBL" id="GEP59549.1"/>
    </source>
</evidence>
<keyword evidence="6" id="KW-1185">Reference proteome</keyword>
<gene>
    <name evidence="5" type="ORF">RSO01_67150</name>
</gene>
<name>A0A512NKS0_9HYPH</name>
<evidence type="ECO:0000256" key="2">
    <source>
        <dbReference type="ARBA" id="ARBA00022801"/>
    </source>
</evidence>
<proteinExistence type="inferred from homology"/>
<comment type="similarity">
    <text evidence="4">Belongs to the Maf family.</text>
</comment>
<sequence length="199" mass="21344">MLILASASPSRRQMLQNVGLDFAIEPSGVDEDEVKLSLLGERATAQDIATTLAEMKALRVSTRRPGAFVIGADSTLACEGKHYDKPANLAAAREQLKALGGRTHELVSSVVVARNGVRLWHTTETGRLTMRPFTDAFLNAYLARAGEAVCASVGAYQLEGLGAHLFTRIEGDYFTVLGLPLLPLLAFLAEHGIGLEKTP</sequence>
<dbReference type="PANTHER" id="PTHR43213:SF5">
    <property type="entry name" value="BIFUNCTIONAL DTTP_UTP PYROPHOSPHATASE_METHYLTRANSFERASE PROTEIN-RELATED"/>
    <property type="match status" value="1"/>
</dbReference>